<sequence length="561" mass="62940">MGDPIQTIEVGMDYIELGAVAIDDLDGNISGNIIMDTSEVNTDAIGTYTVTYNVMDTAGNSADEVLRTINVVESNITNITDYNQQYHDKMILEGKPTQETPWGFQEISIENKIEHVVSSIEEYRNLVSTYSSGGNWADGKTHIINFMAGTYELPLESSYYVALVPSRTIIEGAGMGNTIFKAIHEIPSTSTSHFRKLFNLEYASHDVAVRGISFYNETSDNKWGLFHSNGSRNRENYLFENIEFDDVFGAIGMSNYTSNFITFRGLRKRIGNTTQRILDNFTIPVPSNYQFNTQNNDDVKLAGQIGIRTGNSTVFHDCILGDNISATIDAYNNYIEIVGVEFINPLHDHSIKCPNGNHLYIHDSSFEINYSTTLIEDSGFWNPTFFTHEGGGLANYHFKNLNFKKLGQISCMSNGQSYLYSESEPYMIYDNRAANISGDMVWEGISFDGYSVEHEVVGYPNVQTDQGFEAINYTSFTAESAQMKSGNNNSRGDYTINIETRLGNSQQDIKGVYSWGLNTDGLIDYPRENRTFIGTKSDTESKPYVQMIHSSVKDIYNALIE</sequence>
<feature type="domain" description="Pesticidal crystal protein Cry22Aa Ig-like" evidence="1">
    <location>
        <begin position="2"/>
        <end position="71"/>
    </location>
</feature>
<evidence type="ECO:0000259" key="1">
    <source>
        <dbReference type="Pfam" id="PF16403"/>
    </source>
</evidence>
<dbReference type="EMBL" id="CACVAS010000120">
    <property type="protein sequence ID" value="CAA6824557.1"/>
    <property type="molecule type" value="Genomic_DNA"/>
</dbReference>
<reference evidence="2" key="1">
    <citation type="submission" date="2020-01" db="EMBL/GenBank/DDBJ databases">
        <authorList>
            <person name="Meier V. D."/>
            <person name="Meier V D."/>
        </authorList>
    </citation>
    <scope>NUCLEOTIDE SEQUENCE</scope>
    <source>
        <strain evidence="2">HLG_WM_MAG_01</strain>
    </source>
</reference>
<name>A0A6S6U2M4_9BACT</name>
<gene>
    <name evidence="2" type="ORF">HELGO_WM20999</name>
</gene>
<dbReference type="AlphaFoldDB" id="A0A6S6U2M4"/>
<dbReference type="Pfam" id="PF16403">
    <property type="entry name" value="Bact_surface_Ig-like"/>
    <property type="match status" value="1"/>
</dbReference>
<accession>A0A6S6U2M4</accession>
<dbReference type="InterPro" id="IPR013783">
    <property type="entry name" value="Ig-like_fold"/>
</dbReference>
<protein>
    <recommendedName>
        <fullName evidence="1">Pesticidal crystal protein Cry22Aa Ig-like domain-containing protein</fullName>
    </recommendedName>
</protein>
<dbReference type="Gene3D" id="2.60.40.10">
    <property type="entry name" value="Immunoglobulins"/>
    <property type="match status" value="1"/>
</dbReference>
<dbReference type="InterPro" id="IPR032179">
    <property type="entry name" value="Cry22Aa_Ig-like"/>
</dbReference>
<proteinExistence type="predicted"/>
<organism evidence="2">
    <name type="scientific">uncultured Sulfurovum sp</name>
    <dbReference type="NCBI Taxonomy" id="269237"/>
    <lineage>
        <taxon>Bacteria</taxon>
        <taxon>Pseudomonadati</taxon>
        <taxon>Campylobacterota</taxon>
        <taxon>Epsilonproteobacteria</taxon>
        <taxon>Campylobacterales</taxon>
        <taxon>Sulfurovaceae</taxon>
        <taxon>Sulfurovum</taxon>
        <taxon>environmental samples</taxon>
    </lineage>
</organism>
<evidence type="ECO:0000313" key="2">
    <source>
        <dbReference type="EMBL" id="CAA6824557.1"/>
    </source>
</evidence>